<comment type="similarity">
    <text evidence="2">Belongs to the complex I 20 kDa subunit family.</text>
</comment>
<dbReference type="PROSITE" id="PS00198">
    <property type="entry name" value="4FE4S_FER_1"/>
    <property type="match status" value="1"/>
</dbReference>
<dbReference type="PANTHER" id="PTHR42989:SF1">
    <property type="entry name" value="FORMATE HYDROGENLYASE SUBUNIT 7-RELATED"/>
    <property type="match status" value="1"/>
</dbReference>
<reference evidence="10" key="1">
    <citation type="submission" date="2015-08" db="EMBL/GenBank/DDBJ databases">
        <title>Genome sequence of the strict anaerobe Clostridium homopropionicum LuHBu1 (DSM 5847T).</title>
        <authorList>
            <person name="Poehlein A."/>
            <person name="Beck M."/>
            <person name="Schiel-Bengelsdorf B."/>
            <person name="Bengelsdorf F.R."/>
            <person name="Daniel R."/>
            <person name="Duerre P."/>
        </authorList>
    </citation>
    <scope>NUCLEOTIDE SEQUENCE [LARGE SCALE GENOMIC DNA]</scope>
    <source>
        <strain evidence="10">DSM 5847</strain>
    </source>
</reference>
<dbReference type="InterPro" id="IPR017896">
    <property type="entry name" value="4Fe4S_Fe-S-bd"/>
</dbReference>
<dbReference type="GO" id="GO:0051539">
    <property type="term" value="F:4 iron, 4 sulfur cluster binding"/>
    <property type="evidence" value="ECO:0007669"/>
    <property type="project" value="UniProtKB-KW"/>
</dbReference>
<dbReference type="SUPFAM" id="SSF54862">
    <property type="entry name" value="4Fe-4S ferredoxins"/>
    <property type="match status" value="1"/>
</dbReference>
<evidence type="ECO:0000256" key="2">
    <source>
        <dbReference type="ARBA" id="ARBA00009173"/>
    </source>
</evidence>
<dbReference type="STRING" id="36844.SAMN04488501_106121"/>
<organism evidence="9 10">
    <name type="scientific">Clostridium homopropionicum DSM 5847</name>
    <dbReference type="NCBI Taxonomy" id="1121318"/>
    <lineage>
        <taxon>Bacteria</taxon>
        <taxon>Bacillati</taxon>
        <taxon>Bacillota</taxon>
        <taxon>Clostridia</taxon>
        <taxon>Eubacteriales</taxon>
        <taxon>Clostridiaceae</taxon>
        <taxon>Clostridium</taxon>
    </lineage>
</organism>
<dbReference type="PROSITE" id="PS51379">
    <property type="entry name" value="4FE4S_FER_2"/>
    <property type="match status" value="2"/>
</dbReference>
<comment type="similarity">
    <text evidence="3">Belongs to the FrhG family.</text>
</comment>
<evidence type="ECO:0000256" key="7">
    <source>
        <dbReference type="ARBA" id="ARBA00023014"/>
    </source>
</evidence>
<evidence type="ECO:0000256" key="1">
    <source>
        <dbReference type="ARBA" id="ARBA00001966"/>
    </source>
</evidence>
<evidence type="ECO:0000313" key="10">
    <source>
        <dbReference type="Proteomes" id="UP000037043"/>
    </source>
</evidence>
<feature type="domain" description="4Fe-4S ferredoxin-type" evidence="8">
    <location>
        <begin position="27"/>
        <end position="56"/>
    </location>
</feature>
<evidence type="ECO:0000256" key="6">
    <source>
        <dbReference type="ARBA" id="ARBA00023004"/>
    </source>
</evidence>
<dbReference type="PANTHER" id="PTHR42989">
    <property type="entry name" value="HYDROGENASE-4 COMPONENT I"/>
    <property type="match status" value="1"/>
</dbReference>
<dbReference type="Gene3D" id="3.40.50.12280">
    <property type="match status" value="1"/>
</dbReference>
<dbReference type="Pfam" id="PF12838">
    <property type="entry name" value="Fer4_7"/>
    <property type="match status" value="1"/>
</dbReference>
<evidence type="ECO:0000256" key="4">
    <source>
        <dbReference type="ARBA" id="ARBA00022485"/>
    </source>
</evidence>
<dbReference type="InterPro" id="IPR006137">
    <property type="entry name" value="NADH_UbQ_OxRdtase-like_20kDa"/>
</dbReference>
<proteinExistence type="inferred from homology"/>
<dbReference type="InterPro" id="IPR017900">
    <property type="entry name" value="4Fe4S_Fe_S_CS"/>
</dbReference>
<accession>A0A0L6Z8G0</accession>
<evidence type="ECO:0000313" key="9">
    <source>
        <dbReference type="EMBL" id="KOA19256.1"/>
    </source>
</evidence>
<feature type="domain" description="4Fe-4S ferredoxin-type" evidence="8">
    <location>
        <begin position="68"/>
        <end position="97"/>
    </location>
</feature>
<keyword evidence="6" id="KW-0408">Iron</keyword>
<dbReference type="SUPFAM" id="SSF56770">
    <property type="entry name" value="HydA/Nqo6-like"/>
    <property type="match status" value="1"/>
</dbReference>
<evidence type="ECO:0000259" key="8">
    <source>
        <dbReference type="PROSITE" id="PS51379"/>
    </source>
</evidence>
<keyword evidence="7" id="KW-0411">Iron-sulfur</keyword>
<keyword evidence="5" id="KW-0479">Metal-binding</keyword>
<evidence type="ECO:0000256" key="5">
    <source>
        <dbReference type="ARBA" id="ARBA00022723"/>
    </source>
</evidence>
<keyword evidence="4" id="KW-0004">4Fe-4S</keyword>
<dbReference type="Pfam" id="PF01058">
    <property type="entry name" value="Oxidored_q6"/>
    <property type="match status" value="1"/>
</dbReference>
<dbReference type="EMBL" id="LHUR01000027">
    <property type="protein sequence ID" value="KOA19256.1"/>
    <property type="molecule type" value="Genomic_DNA"/>
</dbReference>
<dbReference type="NCBIfam" id="NF005012">
    <property type="entry name" value="PRK06411.1"/>
    <property type="match status" value="1"/>
</dbReference>
<evidence type="ECO:0000256" key="3">
    <source>
        <dbReference type="ARBA" id="ARBA00010870"/>
    </source>
</evidence>
<dbReference type="AlphaFoldDB" id="A0A0L6Z8G0"/>
<dbReference type="GO" id="GO:0046872">
    <property type="term" value="F:metal ion binding"/>
    <property type="evidence" value="ECO:0007669"/>
    <property type="project" value="UniProtKB-KW"/>
</dbReference>
<name>A0A0L6Z8G0_9CLOT</name>
<keyword evidence="9" id="KW-0456">Lyase</keyword>
<dbReference type="InterPro" id="IPR052375">
    <property type="entry name" value="Complex_I_20kDa-like"/>
</dbReference>
<keyword evidence="10" id="KW-1185">Reference proteome</keyword>
<gene>
    <name evidence="9" type="primary">hycG</name>
    <name evidence="9" type="ORF">CLHOM_23620</name>
</gene>
<sequence>MKFILDRIKNGRETVKDPLYENPFSYGKIIVNEEMCTGCSECVKECLVKAISIKCTDDKEDASLNKKTTVEIDYKKCIYCNNCIDKCPSKALSGSSDYKMASIEMLGQEVKEKIYSKFKRSLVLRSVDTGSCNGCMMEVANTQNTYYDLSRYGVNFAASPRHADGIVVTGPVTLNMKEALIKTYNAVAEPKIVIAVGSCAYNGGIFKDGYAVCEDLNDILPVNLVIPGCPPSPQAILYGLLKIMETDR</sequence>
<dbReference type="RefSeq" id="WP_052221872.1">
    <property type="nucleotide sequence ID" value="NZ_LHUR01000027.1"/>
</dbReference>
<protein>
    <submittedName>
        <fullName evidence="9">Formate hydrogenlyase subunit 7</fullName>
    </submittedName>
</protein>
<comment type="caution">
    <text evidence="9">The sequence shown here is derived from an EMBL/GenBank/DDBJ whole genome shotgun (WGS) entry which is preliminary data.</text>
</comment>
<dbReference type="GO" id="GO:0016829">
    <property type="term" value="F:lyase activity"/>
    <property type="evidence" value="ECO:0007669"/>
    <property type="project" value="UniProtKB-KW"/>
</dbReference>
<dbReference type="Gene3D" id="3.30.70.20">
    <property type="match status" value="1"/>
</dbReference>
<dbReference type="PATRIC" id="fig|1121318.3.peg.2376"/>
<comment type="cofactor">
    <cofactor evidence="1">
        <name>[4Fe-4S] cluster</name>
        <dbReference type="ChEBI" id="CHEBI:49883"/>
    </cofactor>
</comment>
<dbReference type="Proteomes" id="UP000037043">
    <property type="component" value="Unassembled WGS sequence"/>
</dbReference>